<sequence length="197" mass="20273">MQLKFFQFIKESIMSKAVICIANTLVQAETIVTYLKDAGVSTADISVLLPDRTGSRDFAHEHHTKAPEGATIGGSAGGLAGGVLGLLAGIGALAIPGVGPFIAAGPIMAALSGAAVGAALGGIAGALVGMGMPEYEAKQYETKVKDGNILISVHTDRSEEAKLVRKIMKDAHAEDISTTGEEHVRKSDRAYSAGKSL</sequence>
<reference evidence="3 4" key="1">
    <citation type="journal article" date="2019" name="Front. Microbiol.">
        <title>Genomes of Neutrophilic Sulfur-Oxidizing Chemolithoautotrophs Representing 9 Proteobacterial Species From 8 Genera.</title>
        <authorList>
            <person name="Watanabe T."/>
            <person name="Kojima H."/>
            <person name="Umezawa K."/>
            <person name="Hori C."/>
            <person name="Takasuka T.E."/>
            <person name="Kato Y."/>
            <person name="Fukui M."/>
        </authorList>
    </citation>
    <scope>NUCLEOTIDE SEQUENCE [LARGE SCALE GENOMIC DNA]</scope>
    <source>
        <strain evidence="3 4">TTN</strain>
    </source>
</reference>
<feature type="region of interest" description="Disordered" evidence="1">
    <location>
        <begin position="174"/>
        <end position="197"/>
    </location>
</feature>
<keyword evidence="2" id="KW-0812">Transmembrane</keyword>
<proteinExistence type="predicted"/>
<keyword evidence="3" id="KW-0436">Ligase</keyword>
<evidence type="ECO:0000313" key="3">
    <source>
        <dbReference type="EMBL" id="GBL45550.1"/>
    </source>
</evidence>
<evidence type="ECO:0000313" key="4">
    <source>
        <dbReference type="Proteomes" id="UP000286806"/>
    </source>
</evidence>
<evidence type="ECO:0000256" key="2">
    <source>
        <dbReference type="SAM" id="Phobius"/>
    </source>
</evidence>
<dbReference type="InterPro" id="IPR052948">
    <property type="entry name" value="Low_temp-induced_all0457"/>
</dbReference>
<keyword evidence="2" id="KW-1133">Transmembrane helix</keyword>
<dbReference type="PANTHER" id="PTHR36109:SF2">
    <property type="entry name" value="MEMBRANE PROTEIN"/>
    <property type="match status" value="1"/>
</dbReference>
<protein>
    <submittedName>
        <fullName evidence="3">Succinyl-CoA ligase beta chain</fullName>
    </submittedName>
</protein>
<dbReference type="GO" id="GO:0016874">
    <property type="term" value="F:ligase activity"/>
    <property type="evidence" value="ECO:0007669"/>
    <property type="project" value="UniProtKB-KW"/>
</dbReference>
<comment type="caution">
    <text evidence="3">The sequence shown here is derived from an EMBL/GenBank/DDBJ whole genome shotgun (WGS) entry which is preliminary data.</text>
</comment>
<name>A0A401JDB9_9PROT</name>
<dbReference type="Proteomes" id="UP000286806">
    <property type="component" value="Unassembled WGS sequence"/>
</dbReference>
<feature type="transmembrane region" description="Helical" evidence="2">
    <location>
        <begin position="101"/>
        <end position="128"/>
    </location>
</feature>
<dbReference type="AlphaFoldDB" id="A0A401JDB9"/>
<gene>
    <name evidence="3" type="ORF">SFMTTN_1360</name>
</gene>
<organism evidence="3 4">
    <name type="scientific">Sulfuriferula multivorans</name>
    <dbReference type="NCBI Taxonomy" id="1559896"/>
    <lineage>
        <taxon>Bacteria</taxon>
        <taxon>Pseudomonadati</taxon>
        <taxon>Pseudomonadota</taxon>
        <taxon>Betaproteobacteria</taxon>
        <taxon>Nitrosomonadales</taxon>
        <taxon>Sulfuricellaceae</taxon>
        <taxon>Sulfuriferula</taxon>
    </lineage>
</organism>
<evidence type="ECO:0000256" key="1">
    <source>
        <dbReference type="SAM" id="MobiDB-lite"/>
    </source>
</evidence>
<accession>A0A401JDB9</accession>
<dbReference type="RefSeq" id="WP_223247717.1">
    <property type="nucleotide sequence ID" value="NZ_BGOW01000013.1"/>
</dbReference>
<feature type="transmembrane region" description="Helical" evidence="2">
    <location>
        <begin position="72"/>
        <end position="95"/>
    </location>
</feature>
<keyword evidence="2" id="KW-0472">Membrane</keyword>
<keyword evidence="4" id="KW-1185">Reference proteome</keyword>
<dbReference type="PANTHER" id="PTHR36109">
    <property type="entry name" value="MEMBRANE PROTEIN-RELATED"/>
    <property type="match status" value="1"/>
</dbReference>
<dbReference type="EMBL" id="BGOW01000013">
    <property type="protein sequence ID" value="GBL45550.1"/>
    <property type="molecule type" value="Genomic_DNA"/>
</dbReference>
<feature type="compositionally biased region" description="Basic and acidic residues" evidence="1">
    <location>
        <begin position="174"/>
        <end position="189"/>
    </location>
</feature>